<protein>
    <recommendedName>
        <fullName evidence="2">Transposase (putative) gypsy type domain-containing protein</fullName>
    </recommendedName>
</protein>
<dbReference type="Proteomes" id="UP000280104">
    <property type="component" value="Chromosome II"/>
</dbReference>
<reference evidence="3 4" key="1">
    <citation type="submission" date="2018-05" db="EMBL/GenBank/DDBJ databases">
        <authorList>
            <person name="Thind KAUR A."/>
        </authorList>
    </citation>
    <scope>NUCLEOTIDE SEQUENCE [LARGE SCALE GENOMIC DNA]</scope>
</reference>
<dbReference type="PANTHER" id="PTHR33026:SF7">
    <property type="entry name" value="OS03G0100275 PROTEIN"/>
    <property type="match status" value="1"/>
</dbReference>
<feature type="domain" description="Transposase (putative) gypsy type" evidence="2">
    <location>
        <begin position="88"/>
        <end position="152"/>
    </location>
</feature>
<dbReference type="PANTHER" id="PTHR33026">
    <property type="entry name" value="OS06G0360600 PROTEIN"/>
    <property type="match status" value="1"/>
</dbReference>
<evidence type="ECO:0000313" key="3">
    <source>
        <dbReference type="EMBL" id="SPT20405.1"/>
    </source>
</evidence>
<dbReference type="AlphaFoldDB" id="A0A7H4LP66"/>
<proteinExistence type="predicted"/>
<gene>
    <name evidence="3" type="ORF">CAMPLR22A2D_LOCUS5036</name>
</gene>
<dbReference type="InterPro" id="IPR007321">
    <property type="entry name" value="Transposase_28"/>
</dbReference>
<evidence type="ECO:0000259" key="2">
    <source>
        <dbReference type="Pfam" id="PF04195"/>
    </source>
</evidence>
<evidence type="ECO:0000256" key="1">
    <source>
        <dbReference type="SAM" id="MobiDB-lite"/>
    </source>
</evidence>
<name>A0A7H4LP66_WHEAT</name>
<dbReference type="Pfam" id="PF04195">
    <property type="entry name" value="Transposase_28"/>
    <property type="match status" value="1"/>
</dbReference>
<evidence type="ECO:0000313" key="4">
    <source>
        <dbReference type="Proteomes" id="UP000280104"/>
    </source>
</evidence>
<feature type="region of interest" description="Disordered" evidence="1">
    <location>
        <begin position="13"/>
        <end position="36"/>
    </location>
</feature>
<accession>A0A7H4LP66</accession>
<sequence>MVKERTLALERAKKVAVQGKGKKSTRGGSSSRTALPKGWIQGNWMPSTIRLDDLDDLVEGGFIPHGSARLPGKEVEPQPLDGECVLLPTHIDRGFSLPPHPFFQSFLNFFGAQLHHFTPNSIVYLAAFVSLCENFLGCRPHWGLFKHIFTCRSQSVNKAKSSDERTQVIQLCGGLAIQTRGKSSFPSITFPESVRGWQSTWFYCQDQATPGQSTGLPPFSLDQAQKPVSLKVTPEEKAQVKVLVGRVVQLVREGVTGMDLLEVFLRRRIQPLQARDHPMWLYSGLDDTTRIHPEEVTDEMLEGWLSSITGNKDNP</sequence>
<dbReference type="EMBL" id="LS480641">
    <property type="protein sequence ID" value="SPT20405.1"/>
    <property type="molecule type" value="Genomic_DNA"/>
</dbReference>
<organism evidence="3 4">
    <name type="scientific">Triticum aestivum</name>
    <name type="common">Wheat</name>
    <dbReference type="NCBI Taxonomy" id="4565"/>
    <lineage>
        <taxon>Eukaryota</taxon>
        <taxon>Viridiplantae</taxon>
        <taxon>Streptophyta</taxon>
        <taxon>Embryophyta</taxon>
        <taxon>Tracheophyta</taxon>
        <taxon>Spermatophyta</taxon>
        <taxon>Magnoliopsida</taxon>
        <taxon>Liliopsida</taxon>
        <taxon>Poales</taxon>
        <taxon>Poaceae</taxon>
        <taxon>BOP clade</taxon>
        <taxon>Pooideae</taxon>
        <taxon>Triticodae</taxon>
        <taxon>Triticeae</taxon>
        <taxon>Triticinae</taxon>
        <taxon>Triticum</taxon>
    </lineage>
</organism>